<dbReference type="RefSeq" id="WP_274944487.1">
    <property type="nucleotide sequence ID" value="NZ_JANWOI010000004.1"/>
</dbReference>
<proteinExistence type="predicted"/>
<dbReference type="Proteomes" id="UP001141619">
    <property type="component" value="Unassembled WGS sequence"/>
</dbReference>
<evidence type="ECO:0000313" key="1">
    <source>
        <dbReference type="EMBL" id="MDA5194780.1"/>
    </source>
</evidence>
<evidence type="ECO:0000313" key="2">
    <source>
        <dbReference type="Proteomes" id="UP001141619"/>
    </source>
</evidence>
<reference evidence="1" key="2">
    <citation type="journal article" date="2023" name="Syst. Appl. Microbiol.">
        <title>Govania unica gen. nov., sp. nov., a rare biosphere bacterium that represents a novel family in the class Alphaproteobacteria.</title>
        <authorList>
            <person name="Vandamme P."/>
            <person name="Peeters C."/>
            <person name="Hettiarachchi A."/>
            <person name="Cnockaert M."/>
            <person name="Carlier A."/>
        </authorList>
    </citation>
    <scope>NUCLEOTIDE SEQUENCE</scope>
    <source>
        <strain evidence="1">LMG 31809</strain>
    </source>
</reference>
<name>A0A9X3TZE6_9PROT</name>
<sequence length="168" mass="19194">MTTLYIDEDDISTSSVLDLVEDYLTAQEWSFERFDEEEVTAVAPGAWGEIHLRYMWREDAGLLQIAAVFEARVPLPKRAKIYETLALVNERLWLGHFELWSDEGALMFRHAILVTDSEVHTAAMTEAVTHAAIKECERFYPVFQFVLWSDKSAEEAVEAAMLETMGEA</sequence>
<dbReference type="EMBL" id="JANWOI010000004">
    <property type="protein sequence ID" value="MDA5194780.1"/>
    <property type="molecule type" value="Genomic_DNA"/>
</dbReference>
<gene>
    <name evidence="1" type="ORF">NYP16_12540</name>
</gene>
<protein>
    <submittedName>
        <fullName evidence="1">YbjN domain-containing protein</fullName>
    </submittedName>
</protein>
<reference evidence="1" key="1">
    <citation type="submission" date="2022-08" db="EMBL/GenBank/DDBJ databases">
        <authorList>
            <person name="Vandamme P."/>
            <person name="Hettiarachchi A."/>
            <person name="Peeters C."/>
            <person name="Cnockaert M."/>
            <person name="Carlier A."/>
        </authorList>
    </citation>
    <scope>NUCLEOTIDE SEQUENCE</scope>
    <source>
        <strain evidence="1">LMG 31809</strain>
    </source>
</reference>
<dbReference type="Pfam" id="PF10722">
    <property type="entry name" value="YbjN"/>
    <property type="match status" value="1"/>
</dbReference>
<dbReference type="AlphaFoldDB" id="A0A9X3TZE6"/>
<dbReference type="CDD" id="cd17033">
    <property type="entry name" value="DR1245-like"/>
    <property type="match status" value="1"/>
</dbReference>
<keyword evidence="2" id="KW-1185">Reference proteome</keyword>
<comment type="caution">
    <text evidence="1">The sequence shown here is derived from an EMBL/GenBank/DDBJ whole genome shotgun (WGS) entry which is preliminary data.</text>
</comment>
<accession>A0A9X3TZE6</accession>
<dbReference type="InterPro" id="IPR019660">
    <property type="entry name" value="Put_sensory_transdc_reg_YbjN"/>
</dbReference>
<organism evidence="1 2">
    <name type="scientific">Govanella unica</name>
    <dbReference type="NCBI Taxonomy" id="2975056"/>
    <lineage>
        <taxon>Bacteria</taxon>
        <taxon>Pseudomonadati</taxon>
        <taxon>Pseudomonadota</taxon>
        <taxon>Alphaproteobacteria</taxon>
        <taxon>Emcibacterales</taxon>
        <taxon>Govanellaceae</taxon>
        <taxon>Govanella</taxon>
    </lineage>
</organism>